<proteinExistence type="predicted"/>
<dbReference type="InterPro" id="IPR055602">
    <property type="entry name" value="DUF7178"/>
</dbReference>
<dbReference type="RefSeq" id="YP_010755316.1">
    <property type="nucleotide sequence ID" value="NC_073468.1"/>
</dbReference>
<dbReference type="KEGG" id="vg:80019967"/>
<evidence type="ECO:0000313" key="3">
    <source>
        <dbReference type="Proteomes" id="UP000827768"/>
    </source>
</evidence>
<dbReference type="Proteomes" id="UP000827768">
    <property type="component" value="Segment"/>
</dbReference>
<name>A0AAE9C3L4_9CAUD</name>
<keyword evidence="3" id="KW-1185">Reference proteome</keyword>
<evidence type="ECO:0000313" key="2">
    <source>
        <dbReference type="EMBL" id="UDL16076.1"/>
    </source>
</evidence>
<sequence>MTTTLIPDVANILRVFARADIADVNAGIDWYADARESAAELAQRHGYSVEVAAGVISALSPLNEWSKNLRDADRVLGGDFTGCLGVSLDKARRIMAGEDIVSVLHADKTVNFYLSILSAGKEGVCVDRHAFDIAVGFRSPDKNRSIGKRLYRDIAAAYTLAADIITSEGLPITPAEVQSVTWEEHRREWKDRRVSVLTPLFEVEYA</sequence>
<accession>A0AAE9C3L4</accession>
<dbReference type="GeneID" id="80019967"/>
<organism evidence="2 3">
    <name type="scientific">Microbacterium phage Pumpernickel</name>
    <dbReference type="NCBI Taxonomy" id="2885983"/>
    <lineage>
        <taxon>Viruses</taxon>
        <taxon>Duplodnaviria</taxon>
        <taxon>Heunggongvirae</taxon>
        <taxon>Uroviricota</taxon>
        <taxon>Caudoviricetes</taxon>
        <taxon>Pumpernickelvirus</taxon>
        <taxon>Pumpernickelvirus pumpernickel</taxon>
    </lineage>
</organism>
<dbReference type="EMBL" id="OK040790">
    <property type="protein sequence ID" value="UDL16076.1"/>
    <property type="molecule type" value="Genomic_DNA"/>
</dbReference>
<dbReference type="EMBL" id="OK040790">
    <property type="protein sequence ID" value="UDL15816.1"/>
    <property type="molecule type" value="Genomic_DNA"/>
</dbReference>
<gene>
    <name evidence="2" type="primary">326</name>
    <name evidence="1" type="synonym">25</name>
    <name evidence="1" type="ORF">SEA_PUMPERNICKEL_25</name>
    <name evidence="2" type="ORF">SEA_PUMPERNICKEL_326</name>
</gene>
<dbReference type="Pfam" id="PF23802">
    <property type="entry name" value="DUF7178"/>
    <property type="match status" value="1"/>
</dbReference>
<reference evidence="2" key="1">
    <citation type="submission" date="2021-09" db="EMBL/GenBank/DDBJ databases">
        <authorList>
            <person name="Andersen S.H."/>
            <person name="Beall E.A."/>
            <person name="Cappelle B."/>
            <person name="Falteisek K.J."/>
            <person name="Fenske B.A."/>
            <person name="Gansluckner N.W."/>
            <person name="Gilbertson S.M."/>
            <person name="Krings K.J."/>
            <person name="Mobeck M."/>
            <person name="Odeku J.O."/>
            <person name="Poncelet M.E."/>
            <person name="Rohr J.R."/>
            <person name="Rolands L."/>
            <person name="Whipple C.D."/>
            <person name="Whipple E.M."/>
            <person name="Spring A.M."/>
            <person name="Klyczek K."/>
            <person name="Garlena R.A."/>
            <person name="Russell D.A."/>
            <person name="Pope W.H."/>
            <person name="Jacobs-Sera D."/>
            <person name="Hatfull G.F."/>
        </authorList>
    </citation>
    <scope>NUCLEOTIDE SEQUENCE</scope>
</reference>
<evidence type="ECO:0000313" key="1">
    <source>
        <dbReference type="EMBL" id="UDL15816.1"/>
    </source>
</evidence>
<protein>
    <submittedName>
        <fullName evidence="2">Uncharacterized protein</fullName>
    </submittedName>
</protein>